<evidence type="ECO:0000313" key="1">
    <source>
        <dbReference type="EMBL" id="SNV48329.1"/>
    </source>
</evidence>
<proteinExistence type="predicted"/>
<gene>
    <name evidence="1" type="ORF">SAMEA4412673_01532</name>
</gene>
<name>A0AAJ5BZX7_9SPHI</name>
<reference evidence="1 2" key="1">
    <citation type="submission" date="2017-06" db="EMBL/GenBank/DDBJ databases">
        <authorList>
            <consortium name="Pathogen Informatics"/>
        </authorList>
    </citation>
    <scope>NUCLEOTIDE SEQUENCE [LARGE SCALE GENOMIC DNA]</scope>
    <source>
        <strain evidence="1 2">NCTC12149</strain>
    </source>
</reference>
<organism evidence="1 2">
    <name type="scientific">Sphingobacterium mizutaii</name>
    <dbReference type="NCBI Taxonomy" id="1010"/>
    <lineage>
        <taxon>Bacteria</taxon>
        <taxon>Pseudomonadati</taxon>
        <taxon>Bacteroidota</taxon>
        <taxon>Sphingobacteriia</taxon>
        <taxon>Sphingobacteriales</taxon>
        <taxon>Sphingobacteriaceae</taxon>
        <taxon>Sphingobacterium</taxon>
    </lineage>
</organism>
<dbReference type="Proteomes" id="UP000215355">
    <property type="component" value="Chromosome 1"/>
</dbReference>
<protein>
    <submittedName>
        <fullName evidence="1">Uncharacterized protein</fullName>
    </submittedName>
</protein>
<dbReference type="AlphaFoldDB" id="A0AAJ5BZX7"/>
<dbReference type="KEGG" id="smiz:4412673_01532"/>
<sequence>MNIIRIFASVKEKNTFVYNDHSASPNYYFL</sequence>
<dbReference type="EMBL" id="LT906468">
    <property type="protein sequence ID" value="SNV48329.1"/>
    <property type="molecule type" value="Genomic_DNA"/>
</dbReference>
<accession>A0AAJ5BZX7</accession>
<evidence type="ECO:0000313" key="2">
    <source>
        <dbReference type="Proteomes" id="UP000215355"/>
    </source>
</evidence>